<accession>A0A6G7Y2Y6</accession>
<evidence type="ECO:0000313" key="2">
    <source>
        <dbReference type="EMBL" id="QIK71008.1"/>
    </source>
</evidence>
<reference evidence="2 3" key="1">
    <citation type="submission" date="2020-03" db="EMBL/GenBank/DDBJ databases">
        <title>Propioniciclava sp. nov., isolated from Hydrophilus acuminatus.</title>
        <authorList>
            <person name="Hyun D.-W."/>
            <person name="Bae J.-W."/>
        </authorList>
    </citation>
    <scope>NUCLEOTIDE SEQUENCE [LARGE SCALE GENOMIC DNA]</scope>
    <source>
        <strain evidence="2 3">HDW11</strain>
    </source>
</reference>
<organism evidence="2 3">
    <name type="scientific">Propioniciclava coleopterorum</name>
    <dbReference type="NCBI Taxonomy" id="2714937"/>
    <lineage>
        <taxon>Bacteria</taxon>
        <taxon>Bacillati</taxon>
        <taxon>Actinomycetota</taxon>
        <taxon>Actinomycetes</taxon>
        <taxon>Propionibacteriales</taxon>
        <taxon>Propionibacteriaceae</taxon>
        <taxon>Propioniciclava</taxon>
    </lineage>
</organism>
<keyword evidence="1" id="KW-0812">Transmembrane</keyword>
<dbReference type="KEGG" id="prv:G7070_00330"/>
<sequence>MGLWWVYFSVPFGDILHRHRDRLFRFTYPHMLLYFSIAGVGAGLHAAAYQIEGESKLGAPGTIVAIALPSAAFIVLVFILITGLTAHRSLERFHLGEILVMLAVRVLGVALTALGAPLAVGIAVVMLAPWVMVVGYEWQGYRHLNEWIAQDA</sequence>
<protein>
    <submittedName>
        <fullName evidence="2">Low temperature requirement protein A</fullName>
    </submittedName>
</protein>
<name>A0A6G7Y2Y6_9ACTN</name>
<evidence type="ECO:0000256" key="1">
    <source>
        <dbReference type="SAM" id="Phobius"/>
    </source>
</evidence>
<gene>
    <name evidence="2" type="ORF">G7070_00330</name>
</gene>
<dbReference type="Proteomes" id="UP000501058">
    <property type="component" value="Chromosome"/>
</dbReference>
<proteinExistence type="predicted"/>
<dbReference type="AlphaFoldDB" id="A0A6G7Y2Y6"/>
<feature type="transmembrane region" description="Helical" evidence="1">
    <location>
        <begin position="32"/>
        <end position="51"/>
    </location>
</feature>
<feature type="transmembrane region" description="Helical" evidence="1">
    <location>
        <begin position="98"/>
        <end position="131"/>
    </location>
</feature>
<feature type="transmembrane region" description="Helical" evidence="1">
    <location>
        <begin position="63"/>
        <end position="86"/>
    </location>
</feature>
<dbReference type="EMBL" id="CP049865">
    <property type="protein sequence ID" value="QIK71008.1"/>
    <property type="molecule type" value="Genomic_DNA"/>
</dbReference>
<evidence type="ECO:0000313" key="3">
    <source>
        <dbReference type="Proteomes" id="UP000501058"/>
    </source>
</evidence>
<keyword evidence="3" id="KW-1185">Reference proteome</keyword>
<keyword evidence="1" id="KW-1133">Transmembrane helix</keyword>
<keyword evidence="1" id="KW-0472">Membrane</keyword>
<dbReference type="InterPro" id="IPR010640">
    <property type="entry name" value="Low_temperature_requirement_A"/>
</dbReference>
<dbReference type="Pfam" id="PF06772">
    <property type="entry name" value="LtrA"/>
    <property type="match status" value="1"/>
</dbReference>